<proteinExistence type="predicted"/>
<name>A0AAP0R459_LIQFO</name>
<feature type="chain" id="PRO_5042898168" description="Neprosin PEP catalytic domain-containing protein" evidence="1">
    <location>
        <begin position="25"/>
        <end position="472"/>
    </location>
</feature>
<dbReference type="PANTHER" id="PTHR31589:SF223">
    <property type="entry name" value="PROTEIN, PUTATIVE (DUF239)-RELATED"/>
    <property type="match status" value="1"/>
</dbReference>
<feature type="domain" description="Neprosin PEP catalytic" evidence="2">
    <location>
        <begin position="141"/>
        <end position="387"/>
    </location>
</feature>
<feature type="signal peptide" evidence="1">
    <location>
        <begin position="1"/>
        <end position="24"/>
    </location>
</feature>
<keyword evidence="4" id="KW-1185">Reference proteome</keyword>
<organism evidence="3 4">
    <name type="scientific">Liquidambar formosana</name>
    <name type="common">Formosan gum</name>
    <dbReference type="NCBI Taxonomy" id="63359"/>
    <lineage>
        <taxon>Eukaryota</taxon>
        <taxon>Viridiplantae</taxon>
        <taxon>Streptophyta</taxon>
        <taxon>Embryophyta</taxon>
        <taxon>Tracheophyta</taxon>
        <taxon>Spermatophyta</taxon>
        <taxon>Magnoliopsida</taxon>
        <taxon>eudicotyledons</taxon>
        <taxon>Gunneridae</taxon>
        <taxon>Pentapetalae</taxon>
        <taxon>Saxifragales</taxon>
        <taxon>Altingiaceae</taxon>
        <taxon>Liquidambar</taxon>
    </lineage>
</organism>
<dbReference type="Pfam" id="PF14365">
    <property type="entry name" value="Neprosin_AP"/>
    <property type="match status" value="1"/>
</dbReference>
<dbReference type="AlphaFoldDB" id="A0AAP0R459"/>
<dbReference type="Proteomes" id="UP001415857">
    <property type="component" value="Unassembled WGS sequence"/>
</dbReference>
<accession>A0AAP0R459</accession>
<dbReference type="InterPro" id="IPR004314">
    <property type="entry name" value="Neprosin"/>
</dbReference>
<comment type="caution">
    <text evidence="3">The sequence shown here is derived from an EMBL/GenBank/DDBJ whole genome shotgun (WGS) entry which is preliminary data.</text>
</comment>
<evidence type="ECO:0000256" key="1">
    <source>
        <dbReference type="SAM" id="SignalP"/>
    </source>
</evidence>
<keyword evidence="1" id="KW-0732">Signal</keyword>
<dbReference type="PANTHER" id="PTHR31589">
    <property type="entry name" value="PROTEIN, PUTATIVE (DUF239)-RELATED-RELATED"/>
    <property type="match status" value="1"/>
</dbReference>
<dbReference type="EMBL" id="JBBPBK010000365">
    <property type="protein sequence ID" value="KAK9265591.1"/>
    <property type="molecule type" value="Genomic_DNA"/>
</dbReference>
<evidence type="ECO:0000259" key="2">
    <source>
        <dbReference type="PROSITE" id="PS52045"/>
    </source>
</evidence>
<dbReference type="PROSITE" id="PS52045">
    <property type="entry name" value="NEPROSIN_PEP_CD"/>
    <property type="match status" value="1"/>
</dbReference>
<dbReference type="InterPro" id="IPR025521">
    <property type="entry name" value="Neprosin_propep"/>
</dbReference>
<evidence type="ECO:0000313" key="4">
    <source>
        <dbReference type="Proteomes" id="UP001415857"/>
    </source>
</evidence>
<gene>
    <name evidence="3" type="ORF">L1049_012602</name>
</gene>
<dbReference type="Pfam" id="PF03080">
    <property type="entry name" value="Neprosin"/>
    <property type="match status" value="1"/>
</dbReference>
<evidence type="ECO:0000313" key="3">
    <source>
        <dbReference type="EMBL" id="KAK9265591.1"/>
    </source>
</evidence>
<reference evidence="3 4" key="1">
    <citation type="journal article" date="2024" name="Plant J.">
        <title>Genome sequences and population genomics reveal climatic adaptation and genomic divergence between two closely related sweetgum species.</title>
        <authorList>
            <person name="Xu W.Q."/>
            <person name="Ren C.Q."/>
            <person name="Zhang X.Y."/>
            <person name="Comes H.P."/>
            <person name="Liu X.H."/>
            <person name="Li Y.G."/>
            <person name="Kettle C.J."/>
            <person name="Jalonen R."/>
            <person name="Gaisberger H."/>
            <person name="Ma Y.Z."/>
            <person name="Qiu Y.X."/>
        </authorList>
    </citation>
    <scope>NUCLEOTIDE SEQUENCE [LARGE SCALE GENOMIC DNA]</scope>
    <source>
        <strain evidence="3">Hangzhou</strain>
    </source>
</reference>
<sequence>MASRPFLLAMLVCSLLLSDNGVEGGRKLTREEDLELEKQLKLLNKPAVKIIKTKYGDVYGCVDFYKQPAFDHPLLRNRTFYFQVCLFFCYRIRNQDSTMANVPQNIWLNGKGCPVGTVPIKRVTKDDLIRAKLHSERYVLNDDKPGITRAIARTKADPNKKFYGGQMRASLYNPSVANNQYSSSQMKIRNGPDSIQVGWTVSQLAGDHCLCSFLYYAFYFVYKQNAKTQCFNELCIGFLLVNPGIPLDTVFEPTSTRGGPIYDWKFTVYQDHQGNWALQFGSNDTLVGFWPVELFTGLANPASSVEWGGELYSPPGQPGPQMGSGFVPIEDTRYDAFCRQISTFNENRQAVDAVDTESFAEGTGNYVVKDEGNVGDGKSTHALPVCEILQAYWTLNRVSNASLNWEGGPSEAANSTTNASDFKHSTSSPCSSCYPVSICSVLYGLEALRTDLTTILMSLLLDSSMLLTESIS</sequence>
<dbReference type="InterPro" id="IPR053168">
    <property type="entry name" value="Glutamic_endopeptidase"/>
</dbReference>
<protein>
    <recommendedName>
        <fullName evidence="2">Neprosin PEP catalytic domain-containing protein</fullName>
    </recommendedName>
</protein>